<evidence type="ECO:0000313" key="10">
    <source>
        <dbReference type="EMBL" id="MBA0084645.1"/>
    </source>
</evidence>
<sequence length="343" mass="37257">MRDPRQIAVVGVTGYSGLELARLLLRHPSLETPVFYLRDANGTACLAERFPQFRGWGEAPLRPLGVAAIRSSGAGTVFLATPHEVSAELAPQLLNAGLRVIDLSGAFRFHSAETFTSWYKLPAPHAAWLGEAAYGIPELYSKEIAAARLVANPGCYATSVILALRPLVESGWIARNTSVVCDSKSGASGAGKDPRRDLHFVELDENCKAYGLFAHRHTPEILEHTGLSESQLVFSTHLLPLARGILSTIYVTLDPPQTGPDVEALFRKFYAGRPMVRIWRAGTLPELQHVAHTNFCDIGFVLDSSGRRLVLISCLDNLGKGAAGQAVQNLNHMLGIEEQTSLQ</sequence>
<organism evidence="10 11">
    <name type="scientific">Candidatus Acidiferrum panamense</name>
    <dbReference type="NCBI Taxonomy" id="2741543"/>
    <lineage>
        <taxon>Bacteria</taxon>
        <taxon>Pseudomonadati</taxon>
        <taxon>Acidobacteriota</taxon>
        <taxon>Terriglobia</taxon>
        <taxon>Candidatus Acidiferrales</taxon>
        <taxon>Candidatus Acidiferrum</taxon>
    </lineage>
</organism>
<evidence type="ECO:0000256" key="5">
    <source>
        <dbReference type="ARBA" id="ARBA00023002"/>
    </source>
</evidence>
<dbReference type="NCBIfam" id="TIGR01850">
    <property type="entry name" value="argC"/>
    <property type="match status" value="1"/>
</dbReference>
<proteinExistence type="inferred from homology"/>
<dbReference type="GO" id="GO:0070401">
    <property type="term" value="F:NADP+ binding"/>
    <property type="evidence" value="ECO:0007669"/>
    <property type="project" value="InterPro"/>
</dbReference>
<name>A0A7V8SVX1_9BACT</name>
<dbReference type="GO" id="GO:0005737">
    <property type="term" value="C:cytoplasm"/>
    <property type="evidence" value="ECO:0007669"/>
    <property type="project" value="UniProtKB-SubCell"/>
</dbReference>
<accession>A0A7V8SVX1</accession>
<comment type="caution">
    <text evidence="10">The sequence shown here is derived from an EMBL/GenBank/DDBJ whole genome shotgun (WGS) entry which is preliminary data.</text>
</comment>
<feature type="active site" evidence="7 8">
    <location>
        <position position="155"/>
    </location>
</feature>
<dbReference type="Pfam" id="PF22698">
    <property type="entry name" value="Semialdhyde_dhC_1"/>
    <property type="match status" value="1"/>
</dbReference>
<dbReference type="SMART" id="SM00859">
    <property type="entry name" value="Semialdhyde_dh"/>
    <property type="match status" value="1"/>
</dbReference>
<dbReference type="CDD" id="cd23934">
    <property type="entry name" value="AGPR_1_C"/>
    <property type="match status" value="1"/>
</dbReference>
<dbReference type="EC" id="1.2.1.38" evidence="7"/>
<dbReference type="InterPro" id="IPR023013">
    <property type="entry name" value="AGPR_AS"/>
</dbReference>
<dbReference type="Gene3D" id="3.40.50.720">
    <property type="entry name" value="NAD(P)-binding Rossmann-like Domain"/>
    <property type="match status" value="1"/>
</dbReference>
<dbReference type="InterPro" id="IPR036291">
    <property type="entry name" value="NAD(P)-bd_dom_sf"/>
</dbReference>
<comment type="pathway">
    <text evidence="1 7">Amino-acid biosynthesis; L-arginine biosynthesis; N(2)-acetyl-L-ornithine from L-glutamate: step 3/4.</text>
</comment>
<dbReference type="SUPFAM" id="SSF51735">
    <property type="entry name" value="NAD(P)-binding Rossmann-fold domains"/>
    <property type="match status" value="1"/>
</dbReference>
<keyword evidence="11" id="KW-1185">Reference proteome</keyword>
<keyword evidence="7" id="KW-0963">Cytoplasm</keyword>
<dbReference type="PANTHER" id="PTHR32338:SF10">
    <property type="entry name" value="N-ACETYL-GAMMA-GLUTAMYL-PHOSPHATE REDUCTASE, CHLOROPLASTIC-RELATED"/>
    <property type="match status" value="1"/>
</dbReference>
<dbReference type="EMBL" id="JACDQQ010000649">
    <property type="protein sequence ID" value="MBA0084645.1"/>
    <property type="molecule type" value="Genomic_DNA"/>
</dbReference>
<dbReference type="InterPro" id="IPR000706">
    <property type="entry name" value="AGPR_type-1"/>
</dbReference>
<keyword evidence="5 7" id="KW-0560">Oxidoreductase</keyword>
<feature type="domain" description="Semialdehyde dehydrogenase NAD-binding" evidence="9">
    <location>
        <begin position="6"/>
        <end position="147"/>
    </location>
</feature>
<dbReference type="Pfam" id="PF01118">
    <property type="entry name" value="Semialdhyde_dh"/>
    <property type="match status" value="1"/>
</dbReference>
<dbReference type="InterPro" id="IPR000534">
    <property type="entry name" value="Semialdehyde_DH_NAD-bd"/>
</dbReference>
<evidence type="ECO:0000256" key="7">
    <source>
        <dbReference type="HAMAP-Rule" id="MF_00150"/>
    </source>
</evidence>
<reference evidence="10" key="1">
    <citation type="submission" date="2020-06" db="EMBL/GenBank/DDBJ databases">
        <title>Legume-microbial interactions unlock mineral nutrients during tropical forest succession.</title>
        <authorList>
            <person name="Epihov D.Z."/>
        </authorList>
    </citation>
    <scope>NUCLEOTIDE SEQUENCE [LARGE SCALE GENOMIC DNA]</scope>
    <source>
        <strain evidence="10">Pan2503</strain>
    </source>
</reference>
<evidence type="ECO:0000259" key="9">
    <source>
        <dbReference type="SMART" id="SM00859"/>
    </source>
</evidence>
<dbReference type="GO" id="GO:0051287">
    <property type="term" value="F:NAD binding"/>
    <property type="evidence" value="ECO:0007669"/>
    <property type="project" value="InterPro"/>
</dbReference>
<protein>
    <recommendedName>
        <fullName evidence="7">N-acetyl-gamma-glutamyl-phosphate reductase</fullName>
        <shortName evidence="7">AGPR</shortName>
        <ecNumber evidence="7">1.2.1.38</ecNumber>
    </recommendedName>
    <alternativeName>
        <fullName evidence="7">N-acetyl-glutamate semialdehyde dehydrogenase</fullName>
        <shortName evidence="7">NAGSA dehydrogenase</shortName>
    </alternativeName>
</protein>
<evidence type="ECO:0000256" key="8">
    <source>
        <dbReference type="PROSITE-ProRule" id="PRU10010"/>
    </source>
</evidence>
<dbReference type="PROSITE" id="PS01224">
    <property type="entry name" value="ARGC"/>
    <property type="match status" value="1"/>
</dbReference>
<dbReference type="Proteomes" id="UP000567293">
    <property type="component" value="Unassembled WGS sequence"/>
</dbReference>
<evidence type="ECO:0000256" key="2">
    <source>
        <dbReference type="ARBA" id="ARBA00022571"/>
    </source>
</evidence>
<comment type="subcellular location">
    <subcellularLocation>
        <location evidence="7">Cytoplasm</location>
    </subcellularLocation>
</comment>
<dbReference type="InterPro" id="IPR058924">
    <property type="entry name" value="AGPR_dimerisation_dom"/>
</dbReference>
<comment type="similarity">
    <text evidence="7">Belongs to the NAGSA dehydrogenase family. Type 1 subfamily.</text>
</comment>
<dbReference type="FunFam" id="3.30.360.10:FF:000014">
    <property type="entry name" value="N-acetyl-gamma-glutamyl-phosphate reductase"/>
    <property type="match status" value="1"/>
</dbReference>
<evidence type="ECO:0000313" key="11">
    <source>
        <dbReference type="Proteomes" id="UP000567293"/>
    </source>
</evidence>
<gene>
    <name evidence="7" type="primary">argC</name>
    <name evidence="10" type="ORF">HRJ53_06600</name>
</gene>
<dbReference type="UniPathway" id="UPA00068">
    <property type="reaction ID" value="UER00108"/>
</dbReference>
<keyword evidence="4 7" id="KW-0521">NADP</keyword>
<keyword evidence="3 7" id="KW-0028">Amino-acid biosynthesis</keyword>
<dbReference type="GO" id="GO:0006526">
    <property type="term" value="P:L-arginine biosynthetic process"/>
    <property type="evidence" value="ECO:0007669"/>
    <property type="project" value="UniProtKB-UniRule"/>
</dbReference>
<dbReference type="PANTHER" id="PTHR32338">
    <property type="entry name" value="N-ACETYL-GAMMA-GLUTAMYL-PHOSPHATE REDUCTASE, CHLOROPLASTIC-RELATED-RELATED"/>
    <property type="match status" value="1"/>
</dbReference>
<evidence type="ECO:0000256" key="6">
    <source>
        <dbReference type="ARBA" id="ARBA00050557"/>
    </source>
</evidence>
<dbReference type="CDD" id="cd17895">
    <property type="entry name" value="AGPR_1_N"/>
    <property type="match status" value="1"/>
</dbReference>
<dbReference type="InterPro" id="IPR050085">
    <property type="entry name" value="AGPR"/>
</dbReference>
<comment type="catalytic activity">
    <reaction evidence="6 7">
        <text>N-acetyl-L-glutamate 5-semialdehyde + phosphate + NADP(+) = N-acetyl-L-glutamyl 5-phosphate + NADPH + H(+)</text>
        <dbReference type="Rhea" id="RHEA:21588"/>
        <dbReference type="ChEBI" id="CHEBI:15378"/>
        <dbReference type="ChEBI" id="CHEBI:29123"/>
        <dbReference type="ChEBI" id="CHEBI:43474"/>
        <dbReference type="ChEBI" id="CHEBI:57783"/>
        <dbReference type="ChEBI" id="CHEBI:57936"/>
        <dbReference type="ChEBI" id="CHEBI:58349"/>
        <dbReference type="EC" id="1.2.1.38"/>
    </reaction>
</comment>
<dbReference type="Gene3D" id="3.30.360.10">
    <property type="entry name" value="Dihydrodipicolinate Reductase, domain 2"/>
    <property type="match status" value="1"/>
</dbReference>
<keyword evidence="2 7" id="KW-0055">Arginine biosynthesis</keyword>
<dbReference type="GO" id="GO:0003942">
    <property type="term" value="F:N-acetyl-gamma-glutamyl-phosphate reductase activity"/>
    <property type="evidence" value="ECO:0007669"/>
    <property type="project" value="UniProtKB-UniRule"/>
</dbReference>
<comment type="function">
    <text evidence="7">Catalyzes the NADPH-dependent reduction of N-acetyl-5-glutamyl phosphate to yield N-acetyl-L-glutamate 5-semialdehyde.</text>
</comment>
<dbReference type="SUPFAM" id="SSF55347">
    <property type="entry name" value="Glyceraldehyde-3-phosphate dehydrogenase-like, C-terminal domain"/>
    <property type="match status" value="1"/>
</dbReference>
<evidence type="ECO:0000256" key="1">
    <source>
        <dbReference type="ARBA" id="ARBA00004862"/>
    </source>
</evidence>
<evidence type="ECO:0000256" key="4">
    <source>
        <dbReference type="ARBA" id="ARBA00022857"/>
    </source>
</evidence>
<dbReference type="AlphaFoldDB" id="A0A7V8SVX1"/>
<evidence type="ECO:0000256" key="3">
    <source>
        <dbReference type="ARBA" id="ARBA00022605"/>
    </source>
</evidence>
<dbReference type="HAMAP" id="MF_00150">
    <property type="entry name" value="ArgC_type1"/>
    <property type="match status" value="1"/>
</dbReference>